<dbReference type="PROSITE" id="PS50164">
    <property type="entry name" value="GIY_YIG"/>
    <property type="match status" value="1"/>
</dbReference>
<accession>A0A1N7KTI7</accession>
<dbReference type="InterPro" id="IPR000305">
    <property type="entry name" value="GIY-YIG_endonuc"/>
</dbReference>
<dbReference type="SUPFAM" id="SSF82771">
    <property type="entry name" value="GIY-YIG endonuclease"/>
    <property type="match status" value="1"/>
</dbReference>
<dbReference type="CDD" id="cd10446">
    <property type="entry name" value="GIY-YIG_unchar_1"/>
    <property type="match status" value="1"/>
</dbReference>
<gene>
    <name evidence="2" type="ORF">SAMN05421687_1188</name>
</gene>
<dbReference type="Gene3D" id="3.40.1440.10">
    <property type="entry name" value="GIY-YIG endonuclease"/>
    <property type="match status" value="1"/>
</dbReference>
<dbReference type="Pfam" id="PF01541">
    <property type="entry name" value="GIY-YIG"/>
    <property type="match status" value="1"/>
</dbReference>
<name>A0A1N7KTI7_9BACI</name>
<feature type="domain" description="GIY-YIG" evidence="1">
    <location>
        <begin position="32"/>
        <end position="127"/>
    </location>
</feature>
<dbReference type="RefSeq" id="WP_234983197.1">
    <property type="nucleotide sequence ID" value="NZ_FTOC01000018.1"/>
</dbReference>
<proteinExistence type="predicted"/>
<dbReference type="STRING" id="570947.SAMN05421687_1188"/>
<organism evidence="2 3">
    <name type="scientific">Salimicrobium flavidum</name>
    <dbReference type="NCBI Taxonomy" id="570947"/>
    <lineage>
        <taxon>Bacteria</taxon>
        <taxon>Bacillati</taxon>
        <taxon>Bacillota</taxon>
        <taxon>Bacilli</taxon>
        <taxon>Bacillales</taxon>
        <taxon>Bacillaceae</taxon>
        <taxon>Salimicrobium</taxon>
    </lineage>
</organism>
<dbReference type="EMBL" id="FTOC01000018">
    <property type="protein sequence ID" value="SIS64874.1"/>
    <property type="molecule type" value="Genomic_DNA"/>
</dbReference>
<dbReference type="AlphaFoldDB" id="A0A1N7KTI7"/>
<dbReference type="InterPro" id="IPR035901">
    <property type="entry name" value="GIY-YIG_endonuc_sf"/>
</dbReference>
<protein>
    <submittedName>
        <fullName evidence="2">GIY-YIG catalytic domain-containing protein</fullName>
    </submittedName>
</protein>
<dbReference type="Proteomes" id="UP000187608">
    <property type="component" value="Unassembled WGS sequence"/>
</dbReference>
<evidence type="ECO:0000313" key="3">
    <source>
        <dbReference type="Proteomes" id="UP000187608"/>
    </source>
</evidence>
<evidence type="ECO:0000313" key="2">
    <source>
        <dbReference type="EMBL" id="SIS64874.1"/>
    </source>
</evidence>
<evidence type="ECO:0000259" key="1">
    <source>
        <dbReference type="PROSITE" id="PS50164"/>
    </source>
</evidence>
<sequence length="128" mass="14079">MLTINNVLESAGLDMSKRIKIARHQDTRMLSSVGGIYLIQDTTDGLQYVGSASGKEGILGRWKEYAKTGHGGNKILKQLIGADSTRAQKFKFTILQTLPATLTRNEVLAEERKYKEKLGSRAAGLNLN</sequence>
<reference evidence="3" key="1">
    <citation type="submission" date="2017-01" db="EMBL/GenBank/DDBJ databases">
        <authorList>
            <person name="Varghese N."/>
            <person name="Submissions S."/>
        </authorList>
    </citation>
    <scope>NUCLEOTIDE SEQUENCE [LARGE SCALE GENOMIC DNA]</scope>
    <source>
        <strain evidence="3">DSM 23127</strain>
    </source>
</reference>
<keyword evidence="3" id="KW-1185">Reference proteome</keyword>